<dbReference type="Proteomes" id="UP000215134">
    <property type="component" value="Chromosome 1"/>
</dbReference>
<dbReference type="AlphaFoldDB" id="A0A240C902"/>
<proteinExistence type="predicted"/>
<sequence>MSHDSYFRLRETLIAFIRLKNDIAMMAAICNAATANDEIPSLF</sequence>
<evidence type="ECO:0000313" key="1">
    <source>
        <dbReference type="EMBL" id="SNW03733.1"/>
    </source>
</evidence>
<dbReference type="KEGG" id="sfj:SAMEA4384070_3470"/>
<keyword evidence="2" id="KW-1185">Reference proteome</keyword>
<gene>
    <name evidence="1" type="ORF">SAMEA4384070_03470</name>
</gene>
<organism evidence="1 2">
    <name type="scientific">Serratia ficaria</name>
    <dbReference type="NCBI Taxonomy" id="61651"/>
    <lineage>
        <taxon>Bacteria</taxon>
        <taxon>Pseudomonadati</taxon>
        <taxon>Pseudomonadota</taxon>
        <taxon>Gammaproteobacteria</taxon>
        <taxon>Enterobacterales</taxon>
        <taxon>Yersiniaceae</taxon>
        <taxon>Serratia</taxon>
    </lineage>
</organism>
<name>A0A240C902_SERFI</name>
<dbReference type="EMBL" id="LT906479">
    <property type="protein sequence ID" value="SNW03733.1"/>
    <property type="molecule type" value="Genomic_DNA"/>
</dbReference>
<protein>
    <submittedName>
        <fullName evidence="1">Uncharacterized protein</fullName>
    </submittedName>
</protein>
<reference evidence="1 2" key="1">
    <citation type="submission" date="2017-06" db="EMBL/GenBank/DDBJ databases">
        <authorList>
            <consortium name="Pathogen Informatics"/>
        </authorList>
    </citation>
    <scope>NUCLEOTIDE SEQUENCE [LARGE SCALE GENOMIC DNA]</scope>
    <source>
        <strain evidence="1 2">NCTC12148</strain>
    </source>
</reference>
<evidence type="ECO:0000313" key="2">
    <source>
        <dbReference type="Proteomes" id="UP000215134"/>
    </source>
</evidence>
<accession>A0A240C902</accession>